<organism evidence="1 2">
    <name type="scientific">Paracoccus aminovorans</name>
    <dbReference type="NCBI Taxonomy" id="34004"/>
    <lineage>
        <taxon>Bacteria</taxon>
        <taxon>Pseudomonadati</taxon>
        <taxon>Pseudomonadota</taxon>
        <taxon>Alphaproteobacteria</taxon>
        <taxon>Rhodobacterales</taxon>
        <taxon>Paracoccaceae</taxon>
        <taxon>Paracoccus</taxon>
    </lineage>
</organism>
<protein>
    <submittedName>
        <fullName evidence="1">Uncharacterized protein</fullName>
    </submittedName>
</protein>
<evidence type="ECO:0000313" key="2">
    <source>
        <dbReference type="Proteomes" id="UP000183635"/>
    </source>
</evidence>
<dbReference type="RefSeq" id="WP_100526007.1">
    <property type="nucleotide sequence ID" value="NZ_CBCRYP010000006.1"/>
</dbReference>
<gene>
    <name evidence="1" type="ORF">SAMN04488021_13249</name>
</gene>
<proteinExistence type="predicted"/>
<dbReference type="Proteomes" id="UP000183635">
    <property type="component" value="Unassembled WGS sequence"/>
</dbReference>
<accession>A0A1I3CQP7</accession>
<dbReference type="EMBL" id="FOPU01000032">
    <property type="protein sequence ID" value="SFH76688.1"/>
    <property type="molecule type" value="Genomic_DNA"/>
</dbReference>
<keyword evidence="2" id="KW-1185">Reference proteome</keyword>
<sequence>MVRAPAKTCPNLSRLFDDAEPELLSGFLNSKAFERLAWLATYKFDPDDPDGPTAARNMLPKEKKDRLGPLEAEAARIVTIASDRGEYVLQGLATTTLEPDRAKELLNRRDKLARSLWAFANEHGLFEAAENSLHLRLYRRYDKHYQTFMAAPSVDGGPDAGSALLAELLVDLNKRLDRGDGYSIDKFDIPKDGDEPAAEMYLLFHPDPPTSVREIDDDGNRSSIYFRPPGEAMIVYTPSTGRVHVRAGNRKLRHTVAERFIETALEQTYSNQPVDFQAYDISQFLRGLDLEPPELDDVVIDRAQVIRADISIGNLANRLSLSTTIDQDISEIIDSQPGLPKIFERALAIRFVEIAVRYFRAGRDEAQTLNFTLTDRNTSSLLSIDDPFERVLGHRLLRHWNILRDGRAPGDEESMAVMPALLAIWDIGADRVTGAWLQTRGVDPGLLTDLGFLVPAGWEGDDLIDDEDEVGPVAAEVVVRVDKGDAEEGDRKVADLKVTEGQVTSAGDPDRYRIYRVRDGWVAQHLKARLEQVLDAPAIEKLTDHLLYLGTLSVDGGDVPIYLARGLDRERVRSAVDTELRSRHNLGIGLVLQAGTAPGPCLAANVLTPLVDQVDTKQAEIALVADKLRSVFRRHRILARGGMTVGLTRSGDDIATLFVPGKGTIDIKGENRIQIIQRLVDAHNNGPMPMSTKDLVKGIAEDQSLSNIFKQPLWDKLKANFLRSLGAKGPWEIAI</sequence>
<dbReference type="AlphaFoldDB" id="A0A1I3CQP7"/>
<reference evidence="1 2" key="1">
    <citation type="submission" date="2016-10" db="EMBL/GenBank/DDBJ databases">
        <authorList>
            <person name="de Groot N.N."/>
        </authorList>
    </citation>
    <scope>NUCLEOTIDE SEQUENCE [LARGE SCALE GENOMIC DNA]</scope>
    <source>
        <strain evidence="1 2">DSM 8537</strain>
    </source>
</reference>
<evidence type="ECO:0000313" key="1">
    <source>
        <dbReference type="EMBL" id="SFH76688.1"/>
    </source>
</evidence>
<name>A0A1I3CQP7_9RHOB</name>
<dbReference type="OrthoDB" id="7374566at2"/>
<dbReference type="STRING" id="34004.SAMN04488021_13249"/>